<evidence type="ECO:0000256" key="1">
    <source>
        <dbReference type="ARBA" id="ARBA00001971"/>
    </source>
</evidence>
<evidence type="ECO:0000256" key="10">
    <source>
        <dbReference type="PIRSR" id="PIRSR602401-1"/>
    </source>
</evidence>
<comment type="caution">
    <text evidence="12">The sequence shown here is derived from an EMBL/GenBank/DDBJ whole genome shotgun (WGS) entry which is preliminary data.</text>
</comment>
<evidence type="ECO:0000256" key="11">
    <source>
        <dbReference type="RuleBase" id="RU000461"/>
    </source>
</evidence>
<keyword evidence="4 10" id="KW-0349">Heme</keyword>
<keyword evidence="6 11" id="KW-0560">Oxidoreductase</keyword>
<comment type="cofactor">
    <cofactor evidence="1 10">
        <name>heme</name>
        <dbReference type="ChEBI" id="CHEBI:30413"/>
    </cofactor>
</comment>
<keyword evidence="8 11" id="KW-0503">Monooxygenase</keyword>
<feature type="binding site" description="axial binding residue" evidence="10">
    <location>
        <position position="364"/>
    </location>
    <ligand>
        <name>heme</name>
        <dbReference type="ChEBI" id="CHEBI:30413"/>
    </ligand>
    <ligandPart>
        <name>Fe</name>
        <dbReference type="ChEBI" id="CHEBI:18248"/>
    </ligandPart>
</feature>
<dbReference type="SUPFAM" id="SSF48264">
    <property type="entry name" value="Cytochrome P450"/>
    <property type="match status" value="1"/>
</dbReference>
<proteinExistence type="inferred from homology"/>
<dbReference type="OMA" id="TIVXASI"/>
<dbReference type="FunFam" id="1.10.630.10:FF:000126">
    <property type="entry name" value="Predicted protein"/>
    <property type="match status" value="1"/>
</dbReference>
<accession>A0AA38GHU5</accession>
<dbReference type="PANTHER" id="PTHR47944">
    <property type="entry name" value="CYTOCHROME P450 98A9"/>
    <property type="match status" value="1"/>
</dbReference>
<comment type="pathway">
    <text evidence="2">Alkaloid biosynthesis; taxol biosynthesis.</text>
</comment>
<dbReference type="GO" id="GO:0020037">
    <property type="term" value="F:heme binding"/>
    <property type="evidence" value="ECO:0007669"/>
    <property type="project" value="InterPro"/>
</dbReference>
<dbReference type="PRINTS" id="PR00463">
    <property type="entry name" value="EP450I"/>
</dbReference>
<keyword evidence="13" id="KW-1185">Reference proteome</keyword>
<organism evidence="12 13">
    <name type="scientific">Taxus chinensis</name>
    <name type="common">Chinese yew</name>
    <name type="synonym">Taxus wallichiana var. chinensis</name>
    <dbReference type="NCBI Taxonomy" id="29808"/>
    <lineage>
        <taxon>Eukaryota</taxon>
        <taxon>Viridiplantae</taxon>
        <taxon>Streptophyta</taxon>
        <taxon>Embryophyta</taxon>
        <taxon>Tracheophyta</taxon>
        <taxon>Spermatophyta</taxon>
        <taxon>Pinopsida</taxon>
        <taxon>Pinidae</taxon>
        <taxon>Conifers II</taxon>
        <taxon>Cupressales</taxon>
        <taxon>Taxaceae</taxon>
        <taxon>Taxus</taxon>
    </lineage>
</organism>
<dbReference type="InterPro" id="IPR017972">
    <property type="entry name" value="Cyt_P450_CS"/>
</dbReference>
<evidence type="ECO:0000256" key="5">
    <source>
        <dbReference type="ARBA" id="ARBA00022723"/>
    </source>
</evidence>
<gene>
    <name evidence="12" type="ORF">KI387_016507</name>
</gene>
<dbReference type="PANTHER" id="PTHR47944:SF4">
    <property type="entry name" value="OS09G0441700 PROTEIN"/>
    <property type="match status" value="1"/>
</dbReference>
<reference evidence="12 13" key="1">
    <citation type="journal article" date="2021" name="Nat. Plants">
        <title>The Taxus genome provides insights into paclitaxel biosynthesis.</title>
        <authorList>
            <person name="Xiong X."/>
            <person name="Gou J."/>
            <person name="Liao Q."/>
            <person name="Li Y."/>
            <person name="Zhou Q."/>
            <person name="Bi G."/>
            <person name="Li C."/>
            <person name="Du R."/>
            <person name="Wang X."/>
            <person name="Sun T."/>
            <person name="Guo L."/>
            <person name="Liang H."/>
            <person name="Lu P."/>
            <person name="Wu Y."/>
            <person name="Zhang Z."/>
            <person name="Ro D.K."/>
            <person name="Shang Y."/>
            <person name="Huang S."/>
            <person name="Yan J."/>
        </authorList>
    </citation>
    <scope>NUCLEOTIDE SEQUENCE [LARGE SCALE GENOMIC DNA]</scope>
    <source>
        <strain evidence="12">Ta-2019</strain>
    </source>
</reference>
<evidence type="ECO:0008006" key="14">
    <source>
        <dbReference type="Google" id="ProtNLM"/>
    </source>
</evidence>
<dbReference type="GO" id="GO:0016705">
    <property type="term" value="F:oxidoreductase activity, acting on paired donors, with incorporation or reduction of molecular oxygen"/>
    <property type="evidence" value="ECO:0007669"/>
    <property type="project" value="InterPro"/>
</dbReference>
<dbReference type="InterPro" id="IPR002401">
    <property type="entry name" value="Cyt_P450_E_grp-I"/>
</dbReference>
<dbReference type="Proteomes" id="UP000824469">
    <property type="component" value="Unassembled WGS sequence"/>
</dbReference>
<evidence type="ECO:0000256" key="6">
    <source>
        <dbReference type="ARBA" id="ARBA00023002"/>
    </source>
</evidence>
<dbReference type="PRINTS" id="PR00385">
    <property type="entry name" value="P450"/>
</dbReference>
<dbReference type="AlphaFoldDB" id="A0AA38GHU5"/>
<keyword evidence="7 10" id="KW-0408">Iron</keyword>
<evidence type="ECO:0000313" key="13">
    <source>
        <dbReference type="Proteomes" id="UP000824469"/>
    </source>
</evidence>
<dbReference type="GO" id="GO:0044550">
    <property type="term" value="P:secondary metabolite biosynthetic process"/>
    <property type="evidence" value="ECO:0007669"/>
    <property type="project" value="UniProtKB-ARBA"/>
</dbReference>
<evidence type="ECO:0000256" key="9">
    <source>
        <dbReference type="ARBA" id="ARBA00023059"/>
    </source>
</evidence>
<dbReference type="EMBL" id="JAHRHJ020000003">
    <property type="protein sequence ID" value="KAH9321868.1"/>
    <property type="molecule type" value="Genomic_DNA"/>
</dbReference>
<dbReference type="GO" id="GO:0005506">
    <property type="term" value="F:iron ion binding"/>
    <property type="evidence" value="ECO:0007669"/>
    <property type="project" value="InterPro"/>
</dbReference>
<dbReference type="GO" id="GO:0004497">
    <property type="term" value="F:monooxygenase activity"/>
    <property type="evidence" value="ECO:0007669"/>
    <property type="project" value="UniProtKB-KW"/>
</dbReference>
<dbReference type="PROSITE" id="PS00086">
    <property type="entry name" value="CYTOCHROME_P450"/>
    <property type="match status" value="1"/>
</dbReference>
<evidence type="ECO:0000256" key="4">
    <source>
        <dbReference type="ARBA" id="ARBA00022617"/>
    </source>
</evidence>
<dbReference type="CDD" id="cd11072">
    <property type="entry name" value="CYP71-like"/>
    <property type="match status" value="1"/>
</dbReference>
<evidence type="ECO:0000313" key="12">
    <source>
        <dbReference type="EMBL" id="KAH9321868.1"/>
    </source>
</evidence>
<dbReference type="InterPro" id="IPR001128">
    <property type="entry name" value="Cyt_P450"/>
</dbReference>
<dbReference type="InterPro" id="IPR036396">
    <property type="entry name" value="Cyt_P450_sf"/>
</dbReference>
<comment type="similarity">
    <text evidence="3 11">Belongs to the cytochrome P450 family.</text>
</comment>
<evidence type="ECO:0000256" key="2">
    <source>
        <dbReference type="ARBA" id="ARBA00005122"/>
    </source>
</evidence>
<keyword evidence="9" id="KW-0876">Taxol biosynthesis</keyword>
<name>A0AA38GHU5_TAXCH</name>
<evidence type="ECO:0000256" key="7">
    <source>
        <dbReference type="ARBA" id="ARBA00023004"/>
    </source>
</evidence>
<evidence type="ECO:0000256" key="3">
    <source>
        <dbReference type="ARBA" id="ARBA00010617"/>
    </source>
</evidence>
<dbReference type="Gene3D" id="1.10.630.10">
    <property type="entry name" value="Cytochrome P450"/>
    <property type="match status" value="1"/>
</dbReference>
<protein>
    <recommendedName>
        <fullName evidence="14">Cytochrome P450</fullName>
    </recommendedName>
</protein>
<dbReference type="GO" id="GO:0042617">
    <property type="term" value="P:paclitaxel biosynthetic process"/>
    <property type="evidence" value="ECO:0007669"/>
    <property type="project" value="UniProtKB-KW"/>
</dbReference>
<keyword evidence="5 10" id="KW-0479">Metal-binding</keyword>
<sequence length="438" mass="49519">MAEQILKTHDHIFASRPLMGDDNHSLSPQKVAFAPHGPYWKFMRKIMVMELFSPKRMKSFTSLRAQEVLAMTRSILLTAATNSDSGTHPATVDVTREVSFLTNNIVCRMSFGKKCNEAELGGRVFKEVLDGLIALSGGFNYRDCIPLLGRLDLQGLGRKQTELTKIFHVFLERIVDEHVQRRKNCSNLESEDFVDVLLSLSEDESMEFKITQNHIKNVIFDLLVAGTDTSGATLEWAMSELLRNPCAMKRTQEELDSFVGKSRLVRESDLPHLLYLQAVVKETLRLYPSAPLLLPHQSMEHSTIGGYEIPDKTQILVNAWAIGRDPVTWEEAKEFKPERFLGGQIDVKGQNFEVIPFGSGRRGCPGINLALSMIQLGLAHLLHCFNWYLPQGVTPETLDFSEFFGITMPRTVHLRAIPLTRLPMDLYHPKPYLGVQHS</sequence>
<evidence type="ECO:0000256" key="8">
    <source>
        <dbReference type="ARBA" id="ARBA00023033"/>
    </source>
</evidence>
<dbReference type="Pfam" id="PF00067">
    <property type="entry name" value="p450"/>
    <property type="match status" value="1"/>
</dbReference>